<feature type="region of interest" description="Disordered" evidence="1">
    <location>
        <begin position="92"/>
        <end position="113"/>
    </location>
</feature>
<proteinExistence type="predicted"/>
<dbReference type="Pfam" id="PF00561">
    <property type="entry name" value="Abhydrolase_1"/>
    <property type="match status" value="1"/>
</dbReference>
<dbReference type="PANTHER" id="PTHR43798:SF24">
    <property type="entry name" value="CIS-3-ALKYL-4-ALKYLOXETAN-2-ONE DECARBOXYLASE"/>
    <property type="match status" value="1"/>
</dbReference>
<evidence type="ECO:0000259" key="2">
    <source>
        <dbReference type="Pfam" id="PF00561"/>
    </source>
</evidence>
<dbReference type="EMBL" id="JAUTBB010000001">
    <property type="protein sequence ID" value="MDQ1121170.1"/>
    <property type="molecule type" value="Genomic_DNA"/>
</dbReference>
<organism evidence="3 4">
    <name type="scientific">Pseudoxanthomonas winnipegensis</name>
    <dbReference type="NCBI Taxonomy" id="2480810"/>
    <lineage>
        <taxon>Bacteria</taxon>
        <taxon>Pseudomonadati</taxon>
        <taxon>Pseudomonadota</taxon>
        <taxon>Gammaproteobacteria</taxon>
        <taxon>Lysobacterales</taxon>
        <taxon>Lysobacteraceae</taxon>
        <taxon>Pseudoxanthomonas</taxon>
    </lineage>
</organism>
<gene>
    <name evidence="3" type="ORF">QE383_003478</name>
</gene>
<feature type="compositionally biased region" description="Basic and acidic residues" evidence="1">
    <location>
        <begin position="92"/>
        <end position="111"/>
    </location>
</feature>
<dbReference type="Gene3D" id="3.40.50.1820">
    <property type="entry name" value="alpha/beta hydrolase"/>
    <property type="match status" value="1"/>
</dbReference>
<keyword evidence="3" id="KW-0456">Lyase</keyword>
<dbReference type="PANTHER" id="PTHR43798">
    <property type="entry name" value="MONOACYLGLYCEROL LIPASE"/>
    <property type="match status" value="1"/>
</dbReference>
<dbReference type="Proteomes" id="UP001234354">
    <property type="component" value="Unassembled WGS sequence"/>
</dbReference>
<evidence type="ECO:0000313" key="3">
    <source>
        <dbReference type="EMBL" id="MDQ1121170.1"/>
    </source>
</evidence>
<comment type="caution">
    <text evidence="3">The sequence shown here is derived from an EMBL/GenBank/DDBJ whole genome shotgun (WGS) entry which is preliminary data.</text>
</comment>
<dbReference type="GO" id="GO:0016829">
    <property type="term" value="F:lyase activity"/>
    <property type="evidence" value="ECO:0007669"/>
    <property type="project" value="UniProtKB-KW"/>
</dbReference>
<dbReference type="InterPro" id="IPR029058">
    <property type="entry name" value="AB_hydrolase_fold"/>
</dbReference>
<accession>A0AAW8GIV8</accession>
<protein>
    <submittedName>
        <fullName evidence="3">Pimeloyl-ACP methyl ester carboxylesterase</fullName>
        <ecNumber evidence="3">4.1.1.114</ecNumber>
    </submittedName>
</protein>
<dbReference type="InterPro" id="IPR000073">
    <property type="entry name" value="AB_hydrolase_1"/>
</dbReference>
<dbReference type="InterPro" id="IPR050266">
    <property type="entry name" value="AB_hydrolase_sf"/>
</dbReference>
<sequence length="338" mass="37700">MSWRGAGRYNAHPQTPLKTRVRFPDYDFSSHRFEVRPGIGLHYLDEGPREGEVVVMLHGNPSWSYYWRHLVAGLRDRYRCIVPDHVGMGLSDKPDDGGGLRHPHGRPDAHGRPPAYDYTLQSRVDDLQALLRHAGIDDATPVTLAVHDWGGMIGFGWALAHAAQVRRLVITNTAAFPLPAAKAMPWQIALGRDALFGAFLIRAFNAFSGGASRVGVERKMPPEVRRAYVAPYDSWAHRISTVRFMQDIPLSPADRAWPLLEAAGRALPSFADRPAFIGWGLRDFVFDRHFLDGFRQALPQAQLAAFEDAGHYVLEDKHAVLVPQIRAFLDAHPVTGIA</sequence>
<dbReference type="GO" id="GO:0016020">
    <property type="term" value="C:membrane"/>
    <property type="evidence" value="ECO:0007669"/>
    <property type="project" value="TreeGrafter"/>
</dbReference>
<feature type="domain" description="AB hydrolase-1" evidence="2">
    <location>
        <begin position="53"/>
        <end position="317"/>
    </location>
</feature>
<dbReference type="AlphaFoldDB" id="A0AAW8GIV8"/>
<evidence type="ECO:0000313" key="4">
    <source>
        <dbReference type="Proteomes" id="UP001234354"/>
    </source>
</evidence>
<reference evidence="3" key="1">
    <citation type="submission" date="2023-07" db="EMBL/GenBank/DDBJ databases">
        <title>Functional and genomic diversity of the sorghum phyllosphere microbiome.</title>
        <authorList>
            <person name="Shade A."/>
        </authorList>
    </citation>
    <scope>NUCLEOTIDE SEQUENCE</scope>
    <source>
        <strain evidence="3">SORGH_AS_0908</strain>
    </source>
</reference>
<name>A0AAW8GIV8_9GAMM</name>
<dbReference type="SUPFAM" id="SSF53474">
    <property type="entry name" value="alpha/beta-Hydrolases"/>
    <property type="match status" value="1"/>
</dbReference>
<evidence type="ECO:0000256" key="1">
    <source>
        <dbReference type="SAM" id="MobiDB-lite"/>
    </source>
</evidence>
<dbReference type="EC" id="4.1.1.114" evidence="3"/>